<dbReference type="GO" id="GO:0032456">
    <property type="term" value="P:endocytic recycling"/>
    <property type="evidence" value="ECO:0007669"/>
    <property type="project" value="TreeGrafter"/>
</dbReference>
<keyword evidence="5" id="KW-0333">Golgi apparatus</keyword>
<evidence type="ECO:0000256" key="1">
    <source>
        <dbReference type="ARBA" id="ARBA00004601"/>
    </source>
</evidence>
<dbReference type="GO" id="GO:0019905">
    <property type="term" value="F:syntaxin binding"/>
    <property type="evidence" value="ECO:0007669"/>
    <property type="project" value="TreeGrafter"/>
</dbReference>
<accession>A0A8H3EZZ4</accession>
<sequence>MWGLDRFSGHSTPSGSPPPQNRSFSPAPRRPSHLGPGLAARPRNSPRSSSLNVNGKYNSSTTSLNSTRLPNGSGLKQQITPPASFTNPLKVLEEIVGRPLPDEDEQYRGDGQSQSEKPAKLAEDVDFGGRSIYDFLEDEDEWDGTGSLGSYDDTAQSAMEYERDKDKFEDLHRSILACDDVLISVEVSLTNFQNDLGAVSAEIETLQSRSTAMNTKLQNRKVVEKLLGPAIEEICVSPAIVRQISEGPIDHAWIKALEELEKRSKTIESKMKGAEKVLAISEVKPLLEDLTNLARAVERIRDFLVSQIKALRSPNTNAQIVQQGAFIAYKDLYRFLAKHHAQLADEIAQAYINTMRWYYLSHFTHYRLALEKIPLYTVDKHDALGDQTNQRGAASKSTQPAHDALSLGRRIDILKRASSSALPSHVAEQSKAPVYLETPFYAFNTALIDNASFEYSFLTNFFSNLSFHTVSQHFNSIFASTFALGNAFTKSLIDTSYDCLGLLLCVRLNQHLAFELQRRKCPIADGYVNGTNMLLWPKFQLAMDVHVESVRRSTASLSGGSRATLSLTNSTADSKGSTAPHVLTQRFGQFLQGILALGSNESIASVTGEAAMSDIEPVGRSLERLRGEFEAFLMKASKGLSQGRRGRFLGNNYSLVLTIMGDTGGGLAKKMREWFEQAKEGVGE</sequence>
<gene>
    <name evidence="9" type="ORF">IMSHALPRED_010615</name>
</gene>
<comment type="similarity">
    <text evidence="2">Belongs to the VPS52 family.</text>
</comment>
<dbReference type="PANTHER" id="PTHR14190">
    <property type="entry name" value="SUPPRESSOR OF ACTIN MUTATIONS 2/VACUOLAR PROTEIN SORTING 52"/>
    <property type="match status" value="1"/>
</dbReference>
<dbReference type="EMBL" id="CAJPDT010000009">
    <property type="protein sequence ID" value="CAF9911886.1"/>
    <property type="molecule type" value="Genomic_DNA"/>
</dbReference>
<feature type="region of interest" description="Disordered" evidence="6">
    <location>
        <begin position="1"/>
        <end position="87"/>
    </location>
</feature>
<keyword evidence="3" id="KW-0813">Transport</keyword>
<feature type="compositionally biased region" description="Polar residues" evidence="6">
    <location>
        <begin position="68"/>
        <end position="87"/>
    </location>
</feature>
<name>A0A8H3EZZ4_9LECA</name>
<proteinExistence type="inferred from homology"/>
<evidence type="ECO:0000256" key="5">
    <source>
        <dbReference type="ARBA" id="ARBA00023034"/>
    </source>
</evidence>
<evidence type="ECO:0000259" key="8">
    <source>
        <dbReference type="Pfam" id="PF20655"/>
    </source>
</evidence>
<dbReference type="GO" id="GO:0000938">
    <property type="term" value="C:GARP complex"/>
    <property type="evidence" value="ECO:0007669"/>
    <property type="project" value="TreeGrafter"/>
</dbReference>
<comment type="subcellular location">
    <subcellularLocation>
        <location evidence="1">Golgi apparatus</location>
        <location evidence="1">trans-Golgi network</location>
    </subcellularLocation>
</comment>
<evidence type="ECO:0000313" key="9">
    <source>
        <dbReference type="EMBL" id="CAF9911886.1"/>
    </source>
</evidence>
<dbReference type="Pfam" id="PF20655">
    <property type="entry name" value="Vps52_C"/>
    <property type="match status" value="1"/>
</dbReference>
<feature type="domain" description="Vps52 coiled-coil" evidence="7">
    <location>
        <begin position="165"/>
        <end position="336"/>
    </location>
</feature>
<dbReference type="PANTHER" id="PTHR14190:SF7">
    <property type="entry name" value="VACUOLAR PROTEIN SORTING-ASSOCIATED PROTEIN 52 HOMOLOG"/>
    <property type="match status" value="1"/>
</dbReference>
<evidence type="ECO:0000259" key="7">
    <source>
        <dbReference type="Pfam" id="PF04129"/>
    </source>
</evidence>
<comment type="caution">
    <text evidence="9">The sequence shown here is derived from an EMBL/GenBank/DDBJ whole genome shotgun (WGS) entry which is preliminary data.</text>
</comment>
<reference evidence="9" key="1">
    <citation type="submission" date="2021-03" db="EMBL/GenBank/DDBJ databases">
        <authorList>
            <person name="Tagirdzhanova G."/>
        </authorList>
    </citation>
    <scope>NUCLEOTIDE SEQUENCE</scope>
</reference>
<keyword evidence="10" id="KW-1185">Reference proteome</keyword>
<dbReference type="InterPro" id="IPR007258">
    <property type="entry name" value="Vps52"/>
</dbReference>
<dbReference type="GO" id="GO:0042147">
    <property type="term" value="P:retrograde transport, endosome to Golgi"/>
    <property type="evidence" value="ECO:0007669"/>
    <property type="project" value="TreeGrafter"/>
</dbReference>
<feature type="region of interest" description="Disordered" evidence="6">
    <location>
        <begin position="99"/>
        <end position="122"/>
    </location>
</feature>
<evidence type="ECO:0000256" key="2">
    <source>
        <dbReference type="ARBA" id="ARBA00008180"/>
    </source>
</evidence>
<keyword evidence="4" id="KW-0653">Protein transport</keyword>
<feature type="compositionally biased region" description="Low complexity" evidence="6">
    <location>
        <begin position="38"/>
        <end position="67"/>
    </location>
</feature>
<protein>
    <submittedName>
        <fullName evidence="9">Uncharacterized protein</fullName>
    </submittedName>
</protein>
<dbReference type="InterPro" id="IPR048361">
    <property type="entry name" value="Vps52_C"/>
</dbReference>
<evidence type="ECO:0000256" key="4">
    <source>
        <dbReference type="ARBA" id="ARBA00022927"/>
    </source>
</evidence>
<dbReference type="GO" id="GO:0006896">
    <property type="term" value="P:Golgi to vacuole transport"/>
    <property type="evidence" value="ECO:0007669"/>
    <property type="project" value="TreeGrafter"/>
</dbReference>
<dbReference type="GO" id="GO:0015031">
    <property type="term" value="P:protein transport"/>
    <property type="evidence" value="ECO:0007669"/>
    <property type="project" value="UniProtKB-KW"/>
</dbReference>
<evidence type="ECO:0000313" key="10">
    <source>
        <dbReference type="Proteomes" id="UP000664534"/>
    </source>
</evidence>
<dbReference type="OrthoDB" id="19482at2759"/>
<organism evidence="9 10">
    <name type="scientific">Imshaugia aleurites</name>
    <dbReference type="NCBI Taxonomy" id="172621"/>
    <lineage>
        <taxon>Eukaryota</taxon>
        <taxon>Fungi</taxon>
        <taxon>Dikarya</taxon>
        <taxon>Ascomycota</taxon>
        <taxon>Pezizomycotina</taxon>
        <taxon>Lecanoromycetes</taxon>
        <taxon>OSLEUM clade</taxon>
        <taxon>Lecanoromycetidae</taxon>
        <taxon>Lecanorales</taxon>
        <taxon>Lecanorineae</taxon>
        <taxon>Parmeliaceae</taxon>
        <taxon>Imshaugia</taxon>
    </lineage>
</organism>
<dbReference type="Pfam" id="PF04129">
    <property type="entry name" value="Vps52_CC"/>
    <property type="match status" value="1"/>
</dbReference>
<dbReference type="GO" id="GO:0005829">
    <property type="term" value="C:cytosol"/>
    <property type="evidence" value="ECO:0007669"/>
    <property type="project" value="GOC"/>
</dbReference>
<dbReference type="InterPro" id="IPR048319">
    <property type="entry name" value="Vps52_CC"/>
</dbReference>
<feature type="domain" description="Vps52 C-terminal" evidence="8">
    <location>
        <begin position="353"/>
        <end position="680"/>
    </location>
</feature>
<evidence type="ECO:0000256" key="3">
    <source>
        <dbReference type="ARBA" id="ARBA00022448"/>
    </source>
</evidence>
<dbReference type="Proteomes" id="UP000664534">
    <property type="component" value="Unassembled WGS sequence"/>
</dbReference>
<evidence type="ECO:0000256" key="6">
    <source>
        <dbReference type="SAM" id="MobiDB-lite"/>
    </source>
</evidence>
<dbReference type="AlphaFoldDB" id="A0A8H3EZZ4"/>